<organism evidence="2 3">
    <name type="scientific">Streptomyces thermospinosisporus</name>
    <dbReference type="NCBI Taxonomy" id="161482"/>
    <lineage>
        <taxon>Bacteria</taxon>
        <taxon>Bacillati</taxon>
        <taxon>Actinomycetota</taxon>
        <taxon>Actinomycetes</taxon>
        <taxon>Kitasatosporales</taxon>
        <taxon>Streptomycetaceae</taxon>
        <taxon>Streptomyces</taxon>
    </lineage>
</organism>
<sequence length="72" mass="7912">MHQLRELAERLEKEHGSVTEEEEQAALDRIAAIDNWHDERRPPGSPSSACFGTALRRASDGPSPGRAETATD</sequence>
<accession>A0ABN1Z8H5</accession>
<proteinExistence type="predicted"/>
<dbReference type="Proteomes" id="UP001500973">
    <property type="component" value="Unassembled WGS sequence"/>
</dbReference>
<dbReference type="EMBL" id="BAAAIZ010000136">
    <property type="protein sequence ID" value="GAA1435895.1"/>
    <property type="molecule type" value="Genomic_DNA"/>
</dbReference>
<protein>
    <submittedName>
        <fullName evidence="2">Uncharacterized protein</fullName>
    </submittedName>
</protein>
<gene>
    <name evidence="2" type="ORF">GCM10009601_62700</name>
</gene>
<dbReference type="RefSeq" id="WP_344016718.1">
    <property type="nucleotide sequence ID" value="NZ_BAAAIZ010000136.1"/>
</dbReference>
<evidence type="ECO:0000313" key="3">
    <source>
        <dbReference type="Proteomes" id="UP001500973"/>
    </source>
</evidence>
<evidence type="ECO:0000313" key="2">
    <source>
        <dbReference type="EMBL" id="GAA1435895.1"/>
    </source>
</evidence>
<feature type="region of interest" description="Disordered" evidence="1">
    <location>
        <begin position="1"/>
        <end position="24"/>
    </location>
</feature>
<comment type="caution">
    <text evidence="2">The sequence shown here is derived from an EMBL/GenBank/DDBJ whole genome shotgun (WGS) entry which is preliminary data.</text>
</comment>
<name>A0ABN1Z8H5_9ACTN</name>
<evidence type="ECO:0000256" key="1">
    <source>
        <dbReference type="SAM" id="MobiDB-lite"/>
    </source>
</evidence>
<feature type="compositionally biased region" description="Basic and acidic residues" evidence="1">
    <location>
        <begin position="1"/>
        <end position="18"/>
    </location>
</feature>
<reference evidence="2 3" key="1">
    <citation type="journal article" date="2019" name="Int. J. Syst. Evol. Microbiol.">
        <title>The Global Catalogue of Microorganisms (GCM) 10K type strain sequencing project: providing services to taxonomists for standard genome sequencing and annotation.</title>
        <authorList>
            <consortium name="The Broad Institute Genomics Platform"/>
            <consortium name="The Broad Institute Genome Sequencing Center for Infectious Disease"/>
            <person name="Wu L."/>
            <person name="Ma J."/>
        </authorList>
    </citation>
    <scope>NUCLEOTIDE SEQUENCE [LARGE SCALE GENOMIC DNA]</scope>
    <source>
        <strain evidence="2 3">JCM 11756</strain>
    </source>
</reference>
<keyword evidence="3" id="KW-1185">Reference proteome</keyword>
<feature type="region of interest" description="Disordered" evidence="1">
    <location>
        <begin position="36"/>
        <end position="72"/>
    </location>
</feature>